<feature type="non-terminal residue" evidence="1">
    <location>
        <position position="73"/>
    </location>
</feature>
<dbReference type="AlphaFoldDB" id="A0A0V0GQH6"/>
<dbReference type="Gene3D" id="3.10.10.10">
    <property type="entry name" value="HIV Type 1 Reverse Transcriptase, subunit A, domain 1"/>
    <property type="match status" value="1"/>
</dbReference>
<name>A0A0V0GQH6_SOLCH</name>
<dbReference type="EMBL" id="GEDG01033610">
    <property type="protein sequence ID" value="JAP10170.1"/>
    <property type="molecule type" value="Transcribed_RNA"/>
</dbReference>
<evidence type="ECO:0000313" key="1">
    <source>
        <dbReference type="EMBL" id="JAP10170.1"/>
    </source>
</evidence>
<sequence length="73" mass="8359">MPDIHGISLALCMHIIYMEEDHKPSTQHQRRLKPLMKEVVRKEVDKLVRCCELFTQSTDSKSVKSGAMCSKKG</sequence>
<proteinExistence type="predicted"/>
<protein>
    <submittedName>
        <fullName evidence="1">Putative ovule protein</fullName>
    </submittedName>
</protein>
<organism evidence="1">
    <name type="scientific">Solanum chacoense</name>
    <name type="common">Chaco potato</name>
    <dbReference type="NCBI Taxonomy" id="4108"/>
    <lineage>
        <taxon>Eukaryota</taxon>
        <taxon>Viridiplantae</taxon>
        <taxon>Streptophyta</taxon>
        <taxon>Embryophyta</taxon>
        <taxon>Tracheophyta</taxon>
        <taxon>Spermatophyta</taxon>
        <taxon>Magnoliopsida</taxon>
        <taxon>eudicotyledons</taxon>
        <taxon>Gunneridae</taxon>
        <taxon>Pentapetalae</taxon>
        <taxon>asterids</taxon>
        <taxon>lamiids</taxon>
        <taxon>Solanales</taxon>
        <taxon>Solanaceae</taxon>
        <taxon>Solanoideae</taxon>
        <taxon>Solaneae</taxon>
        <taxon>Solanum</taxon>
    </lineage>
</organism>
<accession>A0A0V0GQH6</accession>
<reference evidence="1" key="1">
    <citation type="submission" date="2015-12" db="EMBL/GenBank/DDBJ databases">
        <title>Gene expression during late stages of embryo sac development: a critical building block for successful pollen-pistil interactions.</title>
        <authorList>
            <person name="Liu Y."/>
            <person name="Joly V."/>
            <person name="Sabar M."/>
            <person name="Matton D.P."/>
        </authorList>
    </citation>
    <scope>NUCLEOTIDE SEQUENCE</scope>
</reference>